<reference evidence="2" key="1">
    <citation type="journal article" date="2002" name="Science">
        <title>The draft genome of Ciona intestinalis: insights into chordate and vertebrate origins.</title>
        <authorList>
            <person name="Dehal P."/>
            <person name="Satou Y."/>
            <person name="Campbell R.K."/>
            <person name="Chapman J."/>
            <person name="Degnan B."/>
            <person name="De Tomaso A."/>
            <person name="Davidson B."/>
            <person name="Di Gregorio A."/>
            <person name="Gelpke M."/>
            <person name="Goodstein D.M."/>
            <person name="Harafuji N."/>
            <person name="Hastings K.E."/>
            <person name="Ho I."/>
            <person name="Hotta K."/>
            <person name="Huang W."/>
            <person name="Kawashima T."/>
            <person name="Lemaire P."/>
            <person name="Martinez D."/>
            <person name="Meinertzhagen I.A."/>
            <person name="Necula S."/>
            <person name="Nonaka M."/>
            <person name="Putnam N."/>
            <person name="Rash S."/>
            <person name="Saiga H."/>
            <person name="Satake M."/>
            <person name="Terry A."/>
            <person name="Yamada L."/>
            <person name="Wang H.G."/>
            <person name="Awazu S."/>
            <person name="Azumi K."/>
            <person name="Boore J."/>
            <person name="Branno M."/>
            <person name="Chin-Bow S."/>
            <person name="DeSantis R."/>
            <person name="Doyle S."/>
            <person name="Francino P."/>
            <person name="Keys D.N."/>
            <person name="Haga S."/>
            <person name="Hayashi H."/>
            <person name="Hino K."/>
            <person name="Imai K.S."/>
            <person name="Inaba K."/>
            <person name="Kano S."/>
            <person name="Kobayashi K."/>
            <person name="Kobayashi M."/>
            <person name="Lee B.I."/>
            <person name="Makabe K.W."/>
            <person name="Manohar C."/>
            <person name="Matassi G."/>
            <person name="Medina M."/>
            <person name="Mochizuki Y."/>
            <person name="Mount S."/>
            <person name="Morishita T."/>
            <person name="Miura S."/>
            <person name="Nakayama A."/>
            <person name="Nishizaka S."/>
            <person name="Nomoto H."/>
            <person name="Ohta F."/>
            <person name="Oishi K."/>
            <person name="Rigoutsos I."/>
            <person name="Sano M."/>
            <person name="Sasaki A."/>
            <person name="Sasakura Y."/>
            <person name="Shoguchi E."/>
            <person name="Shin-i T."/>
            <person name="Spagnuolo A."/>
            <person name="Stainier D."/>
            <person name="Suzuki M.M."/>
            <person name="Tassy O."/>
            <person name="Takatori N."/>
            <person name="Tokuoka M."/>
            <person name="Yagi K."/>
            <person name="Yoshizaki F."/>
            <person name="Wada S."/>
            <person name="Zhang C."/>
            <person name="Hyatt P.D."/>
            <person name="Larimer F."/>
            <person name="Detter C."/>
            <person name="Doggett N."/>
            <person name="Glavina T."/>
            <person name="Hawkins T."/>
            <person name="Richardson P."/>
            <person name="Lucas S."/>
            <person name="Kohara Y."/>
            <person name="Levine M."/>
            <person name="Satoh N."/>
            <person name="Rokhsar D.S."/>
        </authorList>
    </citation>
    <scope>NUCLEOTIDE SEQUENCE [LARGE SCALE GENOMIC DNA]</scope>
</reference>
<accession>H2XSC8</accession>
<dbReference type="PANTHER" id="PTHR36978">
    <property type="entry name" value="P-LOOP CONTAINING NUCLEOTIDE TRIPHOSPHATE HYDROLASE"/>
    <property type="match status" value="1"/>
</dbReference>
<protein>
    <recommendedName>
        <fullName evidence="3">Sulfotransferase</fullName>
    </recommendedName>
</protein>
<evidence type="ECO:0000313" key="1">
    <source>
        <dbReference type="Ensembl" id="ENSCINP00000032562.1"/>
    </source>
</evidence>
<dbReference type="AlphaFoldDB" id="H2XSC8"/>
<dbReference type="Pfam" id="PF17784">
    <property type="entry name" value="Sulfotransfer_4"/>
    <property type="match status" value="1"/>
</dbReference>
<dbReference type="Ensembl" id="ENSCINT00000036957.1">
    <property type="protein sequence ID" value="ENSCINP00000032562.1"/>
    <property type="gene ID" value="ENSCING00000019681.1"/>
</dbReference>
<dbReference type="HOGENOM" id="CLU_061199_2_2_1"/>
<dbReference type="Gene3D" id="3.40.50.300">
    <property type="entry name" value="P-loop containing nucleotide triphosphate hydrolases"/>
    <property type="match status" value="1"/>
</dbReference>
<proteinExistence type="predicted"/>
<organism evidence="1 2">
    <name type="scientific">Ciona intestinalis</name>
    <name type="common">Transparent sea squirt</name>
    <name type="synonym">Ascidia intestinalis</name>
    <dbReference type="NCBI Taxonomy" id="7719"/>
    <lineage>
        <taxon>Eukaryota</taxon>
        <taxon>Metazoa</taxon>
        <taxon>Chordata</taxon>
        <taxon>Tunicata</taxon>
        <taxon>Ascidiacea</taxon>
        <taxon>Phlebobranchia</taxon>
        <taxon>Cionidae</taxon>
        <taxon>Ciona</taxon>
    </lineage>
</organism>
<evidence type="ECO:0008006" key="3">
    <source>
        <dbReference type="Google" id="ProtNLM"/>
    </source>
</evidence>
<keyword evidence="2" id="KW-1185">Reference proteome</keyword>
<dbReference type="STRING" id="7719.ENSCINP00000032562"/>
<dbReference type="SUPFAM" id="SSF52540">
    <property type="entry name" value="P-loop containing nucleoside triphosphate hydrolases"/>
    <property type="match status" value="1"/>
</dbReference>
<reference evidence="1" key="3">
    <citation type="submission" date="2025-09" db="UniProtKB">
        <authorList>
            <consortium name="Ensembl"/>
        </authorList>
    </citation>
    <scope>IDENTIFICATION</scope>
</reference>
<evidence type="ECO:0000313" key="2">
    <source>
        <dbReference type="Proteomes" id="UP000008144"/>
    </source>
</evidence>
<dbReference type="GeneTree" id="ENSGT00940000163713"/>
<sequence length="217" mass="25479">MKVIMAGLPKTGTKTMHAAFDIIGYSVYDIMEHFWLHGDQWNKFWSGKGTIADLEEMYKDVDTCVDGPIFYYWEELLQAFPDAKIILTIRDEDQWWKSMQKQVENMQSNKMFSAMMTLSPTGHRYLRFVRRMMMVEFGSMFDLHDIIHGKNVMNEMICRRTFRQSNLYVMQKAPKTNLLVYKVSDGWEPLCKFLDVPVPNVPFPHKNARGGLLETLK</sequence>
<reference evidence="1" key="2">
    <citation type="submission" date="2025-08" db="UniProtKB">
        <authorList>
            <consortium name="Ensembl"/>
        </authorList>
    </citation>
    <scope>IDENTIFICATION</scope>
</reference>
<name>H2XSC8_CIOIN</name>
<dbReference type="OMA" id="REHANWD"/>
<dbReference type="InterPro" id="IPR027417">
    <property type="entry name" value="P-loop_NTPase"/>
</dbReference>
<dbReference type="InterPro" id="IPR040632">
    <property type="entry name" value="Sulfotransfer_4"/>
</dbReference>
<dbReference type="PANTHER" id="PTHR36978:SF4">
    <property type="entry name" value="P-LOOP CONTAINING NUCLEOSIDE TRIPHOSPHATE HYDROLASE PROTEIN"/>
    <property type="match status" value="1"/>
</dbReference>
<dbReference type="InParanoid" id="H2XSC8"/>
<dbReference type="Proteomes" id="UP000008144">
    <property type="component" value="Unassembled WGS sequence"/>
</dbReference>